<keyword evidence="4" id="KW-0808">Transferase</keyword>
<protein>
    <recommendedName>
        <fullName evidence="7">PTS EIIB type-3 domain-containing protein</fullName>
    </recommendedName>
</protein>
<dbReference type="RefSeq" id="WP_213536352.1">
    <property type="nucleotide sequence ID" value="NZ_BOVQ01000006.1"/>
</dbReference>
<dbReference type="InterPro" id="IPR013012">
    <property type="entry name" value="PTS_EIIB_3"/>
</dbReference>
<gene>
    <name evidence="8" type="ORF">ACFO26_09680</name>
</gene>
<comment type="caution">
    <text evidence="8">The sequence shown here is derived from an EMBL/GenBank/DDBJ whole genome shotgun (WGS) entry which is preliminary data.</text>
</comment>
<evidence type="ECO:0000256" key="6">
    <source>
        <dbReference type="PROSITE-ProRule" id="PRU00423"/>
    </source>
</evidence>
<keyword evidence="9" id="KW-1185">Reference proteome</keyword>
<evidence type="ECO:0000256" key="3">
    <source>
        <dbReference type="ARBA" id="ARBA00022597"/>
    </source>
</evidence>
<feature type="domain" description="PTS EIIB type-3" evidence="7">
    <location>
        <begin position="1"/>
        <end position="133"/>
    </location>
</feature>
<keyword evidence="5" id="KW-0598">Phosphotransferase system</keyword>
<evidence type="ECO:0000259" key="7">
    <source>
        <dbReference type="PROSITE" id="PS51100"/>
    </source>
</evidence>
<sequence length="316" mass="36716">MFIFVGCAGGGTSSMFCQRLVKEINEYDENLRAVFDDVSHVFQKRLSYGSHYDLVFAYGAAGDIRPYNAFDFGQLFDAVLIAPQVSYLKAYVEEMLAKYPSMVMDLPGRLFGVMDTERAYVMLLDLLINLDMRRGYQSQLLSASKGTDKDMEIYVAGAGSQEIYWKNMFKYLEQENIRYCVTSYSLENLYDFKPKEDFDVRFIFGQISVLSENDFARVARRIDGFLVNASSIGALRSRREWLEAYDIPYIKFDDAHVKKDLKNGNFVQQEEKIWDFLEKVQMKTEYTHEKSVSRFEQKEMAKQKTALFGLISWEEN</sequence>
<proteinExistence type="predicted"/>
<evidence type="ECO:0000256" key="4">
    <source>
        <dbReference type="ARBA" id="ARBA00022679"/>
    </source>
</evidence>
<dbReference type="PROSITE" id="PS51100">
    <property type="entry name" value="PTS_EIIB_TYPE_3"/>
    <property type="match status" value="1"/>
</dbReference>
<feature type="modified residue" description="Phosphocysteine; by EIIA" evidence="6">
    <location>
        <position position="7"/>
    </location>
</feature>
<dbReference type="EMBL" id="JBHSGD010000008">
    <property type="protein sequence ID" value="MFC4653172.1"/>
    <property type="molecule type" value="Genomic_DNA"/>
</dbReference>
<evidence type="ECO:0000313" key="8">
    <source>
        <dbReference type="EMBL" id="MFC4653172.1"/>
    </source>
</evidence>
<organism evidence="8 9">
    <name type="scientific">Lactococcus nasutitermitis</name>
    <dbReference type="NCBI Taxonomy" id="1652957"/>
    <lineage>
        <taxon>Bacteria</taxon>
        <taxon>Bacillati</taxon>
        <taxon>Bacillota</taxon>
        <taxon>Bacilli</taxon>
        <taxon>Lactobacillales</taxon>
        <taxon>Streptococcaceae</taxon>
        <taxon>Lactococcus</taxon>
    </lineage>
</organism>
<dbReference type="SUPFAM" id="SSF52794">
    <property type="entry name" value="PTS system IIB component-like"/>
    <property type="match status" value="1"/>
</dbReference>
<dbReference type="InterPro" id="IPR036095">
    <property type="entry name" value="PTS_EIIB-like_sf"/>
</dbReference>
<reference evidence="9" key="1">
    <citation type="journal article" date="2019" name="Int. J. Syst. Evol. Microbiol.">
        <title>The Global Catalogue of Microorganisms (GCM) 10K type strain sequencing project: providing services to taxonomists for standard genome sequencing and annotation.</title>
        <authorList>
            <consortium name="The Broad Institute Genomics Platform"/>
            <consortium name="The Broad Institute Genome Sequencing Center for Infectious Disease"/>
            <person name="Wu L."/>
            <person name="Ma J."/>
        </authorList>
    </citation>
    <scope>NUCLEOTIDE SEQUENCE [LARGE SCALE GENOMIC DNA]</scope>
    <source>
        <strain evidence="9">CCUG 63287</strain>
    </source>
</reference>
<keyword evidence="2" id="KW-0597">Phosphoprotein</keyword>
<evidence type="ECO:0000256" key="2">
    <source>
        <dbReference type="ARBA" id="ARBA00022553"/>
    </source>
</evidence>
<keyword evidence="3" id="KW-0762">Sugar transport</keyword>
<accession>A0ABV9JFC6</accession>
<evidence type="ECO:0000256" key="5">
    <source>
        <dbReference type="ARBA" id="ARBA00022683"/>
    </source>
</evidence>
<evidence type="ECO:0000313" key="9">
    <source>
        <dbReference type="Proteomes" id="UP001595987"/>
    </source>
</evidence>
<keyword evidence="1" id="KW-0813">Transport</keyword>
<dbReference type="Proteomes" id="UP001595987">
    <property type="component" value="Unassembled WGS sequence"/>
</dbReference>
<dbReference type="Gene3D" id="3.40.50.2300">
    <property type="match status" value="1"/>
</dbReference>
<name>A0ABV9JFC6_9LACT</name>
<evidence type="ECO:0000256" key="1">
    <source>
        <dbReference type="ARBA" id="ARBA00022448"/>
    </source>
</evidence>